<reference evidence="1 2" key="1">
    <citation type="submission" date="2019-08" db="EMBL/GenBank/DDBJ databases">
        <title>The genome of the soybean aphid Biotype 1, its phylome, world population structure and adaptation to the North American continent.</title>
        <authorList>
            <person name="Giordano R."/>
            <person name="Donthu R.K."/>
            <person name="Hernandez A.G."/>
            <person name="Wright C.L."/>
            <person name="Zimin A.V."/>
        </authorList>
    </citation>
    <scope>NUCLEOTIDE SEQUENCE [LARGE SCALE GENOMIC DNA]</scope>
    <source>
        <tissue evidence="1">Whole aphids</tissue>
    </source>
</reference>
<dbReference type="EMBL" id="VYZN01000041">
    <property type="protein sequence ID" value="KAE9531244.1"/>
    <property type="molecule type" value="Genomic_DNA"/>
</dbReference>
<sequence>MTDSGSRASSVRISTVCASSNNSSNRRMCSWFRYLSPSRFSSRSIPRLPHFLNKSFWAIQCPSTSTCVSKTFFMISRIFDVSLCLALYDKLNKKFSLKNISDKLTLLMSEVQLLNDQYPETLSRYLNNMSILEVFESLTIGPRHSNKNVKTLQNILWYHHSSISVIHLYNLNDTKLQFLPNAPSPTIVFNSFSTCKRSIANNCMVCRNLIPLIYLLFNRILIFMYNVQSNNNFITVYYLKTQPSKVLITSLINILIYSILKDIKNISLLSLFFYYFVCHCECMNKCKFYTIILYFLVFKNNCINNNITKYYITNIVYWSKFNHNNHFNCKINMKIKVYTFCLIFITFDILLKPADGNTNKKT</sequence>
<protein>
    <submittedName>
        <fullName evidence="1">Uncharacterized protein</fullName>
    </submittedName>
</protein>
<name>A0A6G0TE70_APHGL</name>
<evidence type="ECO:0000313" key="2">
    <source>
        <dbReference type="Proteomes" id="UP000475862"/>
    </source>
</evidence>
<accession>A0A6G0TE70</accession>
<dbReference type="Proteomes" id="UP000475862">
    <property type="component" value="Unassembled WGS sequence"/>
</dbReference>
<proteinExistence type="predicted"/>
<evidence type="ECO:0000313" key="1">
    <source>
        <dbReference type="EMBL" id="KAE9531244.1"/>
    </source>
</evidence>
<comment type="caution">
    <text evidence="1">The sequence shown here is derived from an EMBL/GenBank/DDBJ whole genome shotgun (WGS) entry which is preliminary data.</text>
</comment>
<gene>
    <name evidence="1" type="ORF">AGLY_010450</name>
</gene>
<keyword evidence="2" id="KW-1185">Reference proteome</keyword>
<dbReference type="AlphaFoldDB" id="A0A6G0TE70"/>
<organism evidence="1 2">
    <name type="scientific">Aphis glycines</name>
    <name type="common">Soybean aphid</name>
    <dbReference type="NCBI Taxonomy" id="307491"/>
    <lineage>
        <taxon>Eukaryota</taxon>
        <taxon>Metazoa</taxon>
        <taxon>Ecdysozoa</taxon>
        <taxon>Arthropoda</taxon>
        <taxon>Hexapoda</taxon>
        <taxon>Insecta</taxon>
        <taxon>Pterygota</taxon>
        <taxon>Neoptera</taxon>
        <taxon>Paraneoptera</taxon>
        <taxon>Hemiptera</taxon>
        <taxon>Sternorrhyncha</taxon>
        <taxon>Aphidomorpha</taxon>
        <taxon>Aphidoidea</taxon>
        <taxon>Aphididae</taxon>
        <taxon>Aphidini</taxon>
        <taxon>Aphis</taxon>
        <taxon>Aphis</taxon>
    </lineage>
</organism>